<evidence type="ECO:0000256" key="5">
    <source>
        <dbReference type="ARBA" id="ARBA00022695"/>
    </source>
</evidence>
<evidence type="ECO:0000313" key="11">
    <source>
        <dbReference type="EMBL" id="GGA28896.1"/>
    </source>
</evidence>
<dbReference type="PROSITE" id="PS51163">
    <property type="entry name" value="YRDC"/>
    <property type="match status" value="1"/>
</dbReference>
<reference evidence="12" key="1">
    <citation type="journal article" date="2019" name="Int. J. Syst. Evol. Microbiol.">
        <title>The Global Catalogue of Microorganisms (GCM) 10K type strain sequencing project: providing services to taxonomists for standard genome sequencing and annotation.</title>
        <authorList>
            <consortium name="The Broad Institute Genomics Platform"/>
            <consortium name="The Broad Institute Genome Sequencing Center for Infectious Disease"/>
            <person name="Wu L."/>
            <person name="Ma J."/>
        </authorList>
    </citation>
    <scope>NUCLEOTIDE SEQUENCE [LARGE SCALE GENOMIC DNA]</scope>
    <source>
        <strain evidence="12">CGMCC 1.15439</strain>
    </source>
</reference>
<dbReference type="PANTHER" id="PTHR17490:SF18">
    <property type="entry name" value="THREONYLCARBAMOYL-AMP SYNTHASE"/>
    <property type="match status" value="1"/>
</dbReference>
<evidence type="ECO:0000256" key="4">
    <source>
        <dbReference type="ARBA" id="ARBA00022694"/>
    </source>
</evidence>
<keyword evidence="5 9" id="KW-0548">Nucleotidyltransferase</keyword>
<dbReference type="EMBL" id="BMJA01000001">
    <property type="protein sequence ID" value="GGA28896.1"/>
    <property type="molecule type" value="Genomic_DNA"/>
</dbReference>
<keyword evidence="3 9" id="KW-0808">Transferase</keyword>
<evidence type="ECO:0000256" key="3">
    <source>
        <dbReference type="ARBA" id="ARBA00022679"/>
    </source>
</evidence>
<comment type="subcellular location">
    <subcellularLocation>
        <location evidence="1 9">Cytoplasm</location>
    </subcellularLocation>
</comment>
<protein>
    <recommendedName>
        <fullName evidence="9">Threonylcarbamoyl-AMP synthase</fullName>
        <shortName evidence="9">TC-AMP synthase</shortName>
        <ecNumber evidence="9">2.7.7.87</ecNumber>
    </recommendedName>
    <alternativeName>
        <fullName evidence="9">L-threonylcarbamoyladenylate synthase</fullName>
    </alternativeName>
    <alternativeName>
        <fullName evidence="9">t(6)A37 threonylcarbamoyladenosine biosynthesis protein TsaC</fullName>
    </alternativeName>
    <alternativeName>
        <fullName evidence="9">tRNA threonylcarbamoyladenosine biosynthesis protein TsaC</fullName>
    </alternativeName>
</protein>
<comment type="similarity">
    <text evidence="9">Belongs to the SUA5 family. TsaC subfamily.</text>
</comment>
<evidence type="ECO:0000313" key="12">
    <source>
        <dbReference type="Proteomes" id="UP000620046"/>
    </source>
</evidence>
<keyword evidence="2 9" id="KW-0963">Cytoplasm</keyword>
<comment type="catalytic activity">
    <reaction evidence="8 9">
        <text>L-threonine + hydrogencarbonate + ATP = L-threonylcarbamoyladenylate + diphosphate + H2O</text>
        <dbReference type="Rhea" id="RHEA:36407"/>
        <dbReference type="ChEBI" id="CHEBI:15377"/>
        <dbReference type="ChEBI" id="CHEBI:17544"/>
        <dbReference type="ChEBI" id="CHEBI:30616"/>
        <dbReference type="ChEBI" id="CHEBI:33019"/>
        <dbReference type="ChEBI" id="CHEBI:57926"/>
        <dbReference type="ChEBI" id="CHEBI:73682"/>
        <dbReference type="EC" id="2.7.7.87"/>
    </reaction>
</comment>
<sequence length="191" mass="20156">MIPQHHTLAELEGAADALRQGGVIAYPTEAVFGLGCDPHNRIAFERIFALKQRPATQGVLLIAADFAQITRYVDMTKVPQDVLAQVRASWPGPFTWVFPRSADVPDWVAGEHEGIALRVTAHGPAAALCRAFGGALVSTSANPHGRPPARDLATVTAYFGEGLDGIVDAPLGGASQPTTIRDALTGAIIRS</sequence>
<evidence type="ECO:0000256" key="9">
    <source>
        <dbReference type="HAMAP-Rule" id="MF_01852"/>
    </source>
</evidence>
<dbReference type="PANTHER" id="PTHR17490">
    <property type="entry name" value="SUA5"/>
    <property type="match status" value="1"/>
</dbReference>
<dbReference type="SUPFAM" id="SSF55821">
    <property type="entry name" value="YrdC/RibB"/>
    <property type="match status" value="1"/>
</dbReference>
<evidence type="ECO:0000259" key="10">
    <source>
        <dbReference type="PROSITE" id="PS51163"/>
    </source>
</evidence>
<evidence type="ECO:0000256" key="6">
    <source>
        <dbReference type="ARBA" id="ARBA00022741"/>
    </source>
</evidence>
<organism evidence="11 12">
    <name type="scientific">Dyella nitratireducens</name>
    <dbReference type="NCBI Taxonomy" id="1849580"/>
    <lineage>
        <taxon>Bacteria</taxon>
        <taxon>Pseudomonadati</taxon>
        <taxon>Pseudomonadota</taxon>
        <taxon>Gammaproteobacteria</taxon>
        <taxon>Lysobacterales</taxon>
        <taxon>Rhodanobacteraceae</taxon>
        <taxon>Dyella</taxon>
    </lineage>
</organism>
<accession>A0ABQ1FTH7</accession>
<keyword evidence="7 9" id="KW-0067">ATP-binding</keyword>
<dbReference type="InterPro" id="IPR050156">
    <property type="entry name" value="TC-AMP_synthase_SUA5"/>
</dbReference>
<comment type="function">
    <text evidence="9">Required for the formation of a threonylcarbamoyl group on adenosine at position 37 (t(6)A37) in tRNAs that read codons beginning with adenine. Catalyzes the conversion of L-threonine, HCO(3)(-)/CO(2) and ATP to give threonylcarbamoyl-AMP (TC-AMP) as the acyladenylate intermediate, with the release of diphosphate.</text>
</comment>
<dbReference type="Proteomes" id="UP000620046">
    <property type="component" value="Unassembled WGS sequence"/>
</dbReference>
<dbReference type="HAMAP" id="MF_01852">
    <property type="entry name" value="TsaC"/>
    <property type="match status" value="1"/>
</dbReference>
<evidence type="ECO:0000256" key="1">
    <source>
        <dbReference type="ARBA" id="ARBA00004496"/>
    </source>
</evidence>
<evidence type="ECO:0000256" key="7">
    <source>
        <dbReference type="ARBA" id="ARBA00022840"/>
    </source>
</evidence>
<dbReference type="Pfam" id="PF01300">
    <property type="entry name" value="Sua5_yciO_yrdC"/>
    <property type="match status" value="1"/>
</dbReference>
<evidence type="ECO:0000256" key="2">
    <source>
        <dbReference type="ARBA" id="ARBA00022490"/>
    </source>
</evidence>
<gene>
    <name evidence="9 11" type="primary">tsaC</name>
    <name evidence="11" type="ORF">GCM10010981_17160</name>
</gene>
<dbReference type="InterPro" id="IPR023535">
    <property type="entry name" value="TC-AMP_synthase"/>
</dbReference>
<dbReference type="Gene3D" id="3.90.870.10">
    <property type="entry name" value="DHBP synthase"/>
    <property type="match status" value="1"/>
</dbReference>
<name>A0ABQ1FTH7_9GAMM</name>
<feature type="domain" description="YrdC-like" evidence="10">
    <location>
        <begin position="8"/>
        <end position="191"/>
    </location>
</feature>
<comment type="caution">
    <text evidence="11">The sequence shown here is derived from an EMBL/GenBank/DDBJ whole genome shotgun (WGS) entry which is preliminary data.</text>
</comment>
<keyword evidence="12" id="KW-1185">Reference proteome</keyword>
<proteinExistence type="inferred from homology"/>
<keyword evidence="6 9" id="KW-0547">Nucleotide-binding</keyword>
<dbReference type="InterPro" id="IPR017945">
    <property type="entry name" value="DHBP_synth_RibB-like_a/b_dom"/>
</dbReference>
<keyword evidence="4 9" id="KW-0819">tRNA processing</keyword>
<dbReference type="InterPro" id="IPR006070">
    <property type="entry name" value="Sua5-like_dom"/>
</dbReference>
<evidence type="ECO:0000256" key="8">
    <source>
        <dbReference type="ARBA" id="ARBA00048366"/>
    </source>
</evidence>
<dbReference type="EC" id="2.7.7.87" evidence="9"/>